<evidence type="ECO:0000256" key="9">
    <source>
        <dbReference type="ARBA" id="ARBA00023237"/>
    </source>
</evidence>
<dbReference type="InterPro" id="IPR023996">
    <property type="entry name" value="TonB-dep_OMP_SusC/RagA"/>
</dbReference>
<dbReference type="InterPro" id="IPR037066">
    <property type="entry name" value="Plug_dom_sf"/>
</dbReference>
<dbReference type="InterPro" id="IPR008969">
    <property type="entry name" value="CarboxyPept-like_regulatory"/>
</dbReference>
<feature type="domain" description="TonB-dependent receptor plug" evidence="15">
    <location>
        <begin position="215"/>
        <end position="320"/>
    </location>
</feature>
<dbReference type="PROSITE" id="PS52016">
    <property type="entry name" value="TONB_DEPENDENT_REC_3"/>
    <property type="match status" value="1"/>
</dbReference>
<evidence type="ECO:0000256" key="2">
    <source>
        <dbReference type="ARBA" id="ARBA00022448"/>
    </source>
</evidence>
<keyword evidence="4" id="KW-0406">Ion transport</keyword>
<keyword evidence="2 10" id="KW-0813">Transport</keyword>
<dbReference type="SUPFAM" id="SSF49464">
    <property type="entry name" value="Carboxypeptidase regulatory domain-like"/>
    <property type="match status" value="1"/>
</dbReference>
<evidence type="ECO:0000313" key="17">
    <source>
        <dbReference type="Proteomes" id="UP000533637"/>
    </source>
</evidence>
<comment type="similarity">
    <text evidence="10 11">Belongs to the TonB-dependent receptor family.</text>
</comment>
<evidence type="ECO:0000256" key="10">
    <source>
        <dbReference type="PROSITE-ProRule" id="PRU01360"/>
    </source>
</evidence>
<dbReference type="Gene3D" id="3.55.50.30">
    <property type="match status" value="1"/>
</dbReference>
<evidence type="ECO:0000256" key="1">
    <source>
        <dbReference type="ARBA" id="ARBA00004571"/>
    </source>
</evidence>
<evidence type="ECO:0000256" key="5">
    <source>
        <dbReference type="ARBA" id="ARBA00022692"/>
    </source>
</evidence>
<dbReference type="SUPFAM" id="SSF56935">
    <property type="entry name" value="Porins"/>
    <property type="match status" value="1"/>
</dbReference>
<evidence type="ECO:0000256" key="11">
    <source>
        <dbReference type="RuleBase" id="RU003357"/>
    </source>
</evidence>
<comment type="subcellular location">
    <subcellularLocation>
        <location evidence="1 10">Cell outer membrane</location>
        <topology evidence="1 10">Multi-pass membrane protein</topology>
    </subcellularLocation>
</comment>
<dbReference type="InterPro" id="IPR011662">
    <property type="entry name" value="Secretin/TonB_short_N"/>
</dbReference>
<dbReference type="Pfam" id="PF07660">
    <property type="entry name" value="STN"/>
    <property type="match status" value="1"/>
</dbReference>
<evidence type="ECO:0000256" key="3">
    <source>
        <dbReference type="ARBA" id="ARBA00022452"/>
    </source>
</evidence>
<keyword evidence="7 11" id="KW-0798">TonB box</keyword>
<dbReference type="Pfam" id="PF07715">
    <property type="entry name" value="Plug"/>
    <property type="match status" value="1"/>
</dbReference>
<dbReference type="EMBL" id="JACHOC010000005">
    <property type="protein sequence ID" value="MBB4623114.1"/>
    <property type="molecule type" value="Genomic_DNA"/>
</dbReference>
<evidence type="ECO:0000259" key="15">
    <source>
        <dbReference type="Pfam" id="PF07715"/>
    </source>
</evidence>
<dbReference type="InterPro" id="IPR000531">
    <property type="entry name" value="Beta-barrel_TonB"/>
</dbReference>
<keyword evidence="9 10" id="KW-0998">Cell outer membrane</keyword>
<dbReference type="InterPro" id="IPR036942">
    <property type="entry name" value="Beta-barrel_TonB_sf"/>
</dbReference>
<dbReference type="InterPro" id="IPR012910">
    <property type="entry name" value="Plug_dom"/>
</dbReference>
<protein>
    <submittedName>
        <fullName evidence="16">TonB-linked SusC/RagA family outer membrane protein</fullName>
    </submittedName>
</protein>
<evidence type="ECO:0000313" key="16">
    <source>
        <dbReference type="EMBL" id="MBB4623114.1"/>
    </source>
</evidence>
<keyword evidence="3 10" id="KW-1134">Transmembrane beta strand</keyword>
<reference evidence="16 17" key="1">
    <citation type="submission" date="2020-08" db="EMBL/GenBank/DDBJ databases">
        <title>Genomic Encyclopedia of Type Strains, Phase IV (KMG-IV): sequencing the most valuable type-strain genomes for metagenomic binning, comparative biology and taxonomic classification.</title>
        <authorList>
            <person name="Goeker M."/>
        </authorList>
    </citation>
    <scope>NUCLEOTIDE SEQUENCE [LARGE SCALE GENOMIC DNA]</scope>
    <source>
        <strain evidence="16 17">DSM 102983</strain>
    </source>
</reference>
<keyword evidence="12" id="KW-1133">Transmembrane helix</keyword>
<keyword evidence="4" id="KW-0410">Iron transport</keyword>
<dbReference type="Gene3D" id="2.40.170.20">
    <property type="entry name" value="TonB-dependent receptor, beta-barrel domain"/>
    <property type="match status" value="1"/>
</dbReference>
<dbReference type="NCBIfam" id="TIGR04057">
    <property type="entry name" value="SusC_RagA_signa"/>
    <property type="match status" value="1"/>
</dbReference>
<dbReference type="Gene3D" id="2.170.130.10">
    <property type="entry name" value="TonB-dependent receptor, plug domain"/>
    <property type="match status" value="1"/>
</dbReference>
<dbReference type="RefSeq" id="WP_183671328.1">
    <property type="nucleotide sequence ID" value="NZ_BMPB01000024.1"/>
</dbReference>
<name>A0ABR6KQM4_9BACT</name>
<dbReference type="Proteomes" id="UP000533637">
    <property type="component" value="Unassembled WGS sequence"/>
</dbReference>
<feature type="domain" description="TonB-dependent receptor-like beta-barrel" evidence="13">
    <location>
        <begin position="555"/>
        <end position="1108"/>
    </location>
</feature>
<organism evidence="16 17">
    <name type="scientific">Parabacteroides faecis</name>
    <dbReference type="NCBI Taxonomy" id="1217282"/>
    <lineage>
        <taxon>Bacteria</taxon>
        <taxon>Pseudomonadati</taxon>
        <taxon>Bacteroidota</taxon>
        <taxon>Bacteroidia</taxon>
        <taxon>Bacteroidales</taxon>
        <taxon>Tannerellaceae</taxon>
        <taxon>Parabacteroides</taxon>
    </lineage>
</organism>
<dbReference type="InterPro" id="IPR023997">
    <property type="entry name" value="TonB-dep_OMP_SusC/RagA_CS"/>
</dbReference>
<dbReference type="Pfam" id="PF00593">
    <property type="entry name" value="TonB_dep_Rec_b-barrel"/>
    <property type="match status" value="1"/>
</dbReference>
<proteinExistence type="inferred from homology"/>
<gene>
    <name evidence="16" type="ORF">GGQ57_003023</name>
</gene>
<sequence length="1142" mass="127280">MIHKSNFENNLKNKGNTFNYYRLIIALLFIFAISVPTFAQNKQISLSVQNATLKTVFSQIEKQTPYRFSYREADIDNRANVNIKITDGSIDTVLEKILPAKNLQYSISSNRVMITPAQKKTGESKIRTGQIKDQNGDPIIGANISIKGTTTGTITDIDGNFSIEAAPGMTLLVSYIGYTSKEITINNQSVYQIKMTEDTQNLNEIVVVGYGTQKKANLTGAISQVSGDVLNSRPISNLGQGLQGIIPNLNVKTGSGLPGEGSSYNVRGSTSIEDGRGPLILIDGVQMDPNLISPLDVESVSVLKDAASAAIYGARGGYGVILITTKNGNQNDKATISVSANWGVHQPTSVARTPNSLNWANYINQVAANAGQQPVYNDTYMSYVKAYYNDPQNNPAVFYDPAANDPKHLNDPTAWSYCGNTDWYGETIHSLAFDQRYNISMQGGTNNTKYYVSQSYNNNGGLMKYYNDTYQRWNTNVKVSSQITKWLELTGKVMYNYSDQDLPTPGIWGGWSNLFMNYLSPFMPIKHPDGNFSGQGADTNPAAIQEQGGHGRTKINDAWLTGAVKITPFEGLTINADYTFNYYSKDEDIFVREFYEYRRLPGTEALYPWTTPNSVKNTQKNDYYGAFNIYAQYDKSIAKNNFSIMVGYNNETKSNRGFGVERQKLISNDVPYIGLASGETYTRNDASTGWGIEGAFTRINYNYDNKYYLSFNGRYDGTSKFPSGHRYAFFPSVSAAWRISGEKFMESTHSILDDLKIRLSYGSLGNQSGVGNFSYYPGMGVNTNFGYLMNGAKISKVSVPGLVSNSYTWETINQFDIGFDFSLLNSRLNGSFDWYNRMTLDMLAPSQPYPATLGTSAPKVNSADMKTLGWELSLNWQDRTSSGFSYRVGFVLSDYQAEITKYYNPTGNIDSWYKGKKIGDKWGYTTVGLFESPEDVAGWIDQSKIYGGQWMPGDVKFKDLDGDNQITYGKKTLSDHGDLSVIGNTEPRFNYGITLGGDYKGFDLDLFFQGIGRKDFFPGGNGFWGSVKNYQIPTDWAVENSWTAENPGAYLPRPSMGNSYNQQTQTGYKVNAGYLRLKNLTLGYTIPKALTQKAYISRARIYFSGQNLFCITSLPPIYDPETLDYNKYPVQRTFSVGLDIKF</sequence>
<keyword evidence="6" id="KW-0408">Iron</keyword>
<evidence type="ECO:0000256" key="4">
    <source>
        <dbReference type="ARBA" id="ARBA00022496"/>
    </source>
</evidence>
<feature type="domain" description="Secretin/TonB short N-terminal" evidence="14">
    <location>
        <begin position="66"/>
        <end position="117"/>
    </location>
</feature>
<evidence type="ECO:0000259" key="14">
    <source>
        <dbReference type="Pfam" id="PF07660"/>
    </source>
</evidence>
<evidence type="ECO:0000256" key="7">
    <source>
        <dbReference type="ARBA" id="ARBA00023077"/>
    </source>
</evidence>
<keyword evidence="8 10" id="KW-0472">Membrane</keyword>
<dbReference type="InterPro" id="IPR039426">
    <property type="entry name" value="TonB-dep_rcpt-like"/>
</dbReference>
<feature type="transmembrane region" description="Helical" evidence="12">
    <location>
        <begin position="20"/>
        <end position="39"/>
    </location>
</feature>
<keyword evidence="17" id="KW-1185">Reference proteome</keyword>
<evidence type="ECO:0000256" key="6">
    <source>
        <dbReference type="ARBA" id="ARBA00023004"/>
    </source>
</evidence>
<dbReference type="Pfam" id="PF13715">
    <property type="entry name" value="CarbopepD_reg_2"/>
    <property type="match status" value="1"/>
</dbReference>
<evidence type="ECO:0000256" key="8">
    <source>
        <dbReference type="ARBA" id="ARBA00023136"/>
    </source>
</evidence>
<dbReference type="Gene3D" id="2.60.40.1120">
    <property type="entry name" value="Carboxypeptidase-like, regulatory domain"/>
    <property type="match status" value="1"/>
</dbReference>
<evidence type="ECO:0000259" key="13">
    <source>
        <dbReference type="Pfam" id="PF00593"/>
    </source>
</evidence>
<dbReference type="NCBIfam" id="TIGR04056">
    <property type="entry name" value="OMP_RagA_SusC"/>
    <property type="match status" value="1"/>
</dbReference>
<accession>A0ABR6KQM4</accession>
<comment type="caution">
    <text evidence="16">The sequence shown here is derived from an EMBL/GenBank/DDBJ whole genome shotgun (WGS) entry which is preliminary data.</text>
</comment>
<keyword evidence="5 10" id="KW-0812">Transmembrane</keyword>
<evidence type="ECO:0000256" key="12">
    <source>
        <dbReference type="SAM" id="Phobius"/>
    </source>
</evidence>